<evidence type="ECO:0000313" key="2">
    <source>
        <dbReference type="Proteomes" id="UP000789702"/>
    </source>
</evidence>
<organism evidence="1 2">
    <name type="scientific">Dentiscutata heterogama</name>
    <dbReference type="NCBI Taxonomy" id="1316150"/>
    <lineage>
        <taxon>Eukaryota</taxon>
        <taxon>Fungi</taxon>
        <taxon>Fungi incertae sedis</taxon>
        <taxon>Mucoromycota</taxon>
        <taxon>Glomeromycotina</taxon>
        <taxon>Glomeromycetes</taxon>
        <taxon>Diversisporales</taxon>
        <taxon>Gigasporaceae</taxon>
        <taxon>Dentiscutata</taxon>
    </lineage>
</organism>
<evidence type="ECO:0000313" key="1">
    <source>
        <dbReference type="EMBL" id="CAG8695365.1"/>
    </source>
</evidence>
<dbReference type="Proteomes" id="UP000789702">
    <property type="component" value="Unassembled WGS sequence"/>
</dbReference>
<name>A0ACA9P7A5_9GLOM</name>
<comment type="caution">
    <text evidence="1">The sequence shown here is derived from an EMBL/GenBank/DDBJ whole genome shotgun (WGS) entry which is preliminary data.</text>
</comment>
<accession>A0ACA9P7A5</accession>
<dbReference type="EMBL" id="CAJVPU010025199">
    <property type="protein sequence ID" value="CAG8695365.1"/>
    <property type="molecule type" value="Genomic_DNA"/>
</dbReference>
<keyword evidence="2" id="KW-1185">Reference proteome</keyword>
<gene>
    <name evidence="1" type="ORF">DHETER_LOCUS11472</name>
</gene>
<sequence length="72" mass="8542">DNSDPYNLLEQVSSDQTNNQAEIYAVIYTIETCENKMKLLEIMINSKYVINMIESWIKKWEQNGWITKLKEP</sequence>
<protein>
    <submittedName>
        <fullName evidence="1">10534_t:CDS:1</fullName>
    </submittedName>
</protein>
<feature type="non-terminal residue" evidence="1">
    <location>
        <position position="1"/>
    </location>
</feature>
<proteinExistence type="predicted"/>
<feature type="non-terminal residue" evidence="1">
    <location>
        <position position="72"/>
    </location>
</feature>
<reference evidence="1" key="1">
    <citation type="submission" date="2021-06" db="EMBL/GenBank/DDBJ databases">
        <authorList>
            <person name="Kallberg Y."/>
            <person name="Tangrot J."/>
            <person name="Rosling A."/>
        </authorList>
    </citation>
    <scope>NUCLEOTIDE SEQUENCE</scope>
    <source>
        <strain evidence="1">IL203A</strain>
    </source>
</reference>